<feature type="domain" description="Rab-GAP TBC" evidence="2">
    <location>
        <begin position="548"/>
        <end position="739"/>
    </location>
</feature>
<dbReference type="GO" id="GO:0046983">
    <property type="term" value="F:protein dimerization activity"/>
    <property type="evidence" value="ECO:0007669"/>
    <property type="project" value="InterPro"/>
</dbReference>
<reference evidence="3" key="1">
    <citation type="submission" date="2023-04" db="EMBL/GenBank/DDBJ databases">
        <authorList>
            <person name="Vijverberg K."/>
            <person name="Xiong W."/>
            <person name="Schranz E."/>
        </authorList>
    </citation>
    <scope>NUCLEOTIDE SEQUENCE</scope>
</reference>
<dbReference type="Pfam" id="PF04937">
    <property type="entry name" value="DUF659"/>
    <property type="match status" value="1"/>
</dbReference>
<dbReference type="Gene3D" id="1.10.10.750">
    <property type="entry name" value="Ypt/Rab-GAP domain of gyp1p, domain 1"/>
    <property type="match status" value="1"/>
</dbReference>
<dbReference type="Pfam" id="PF05699">
    <property type="entry name" value="Dimer_Tnp_hAT"/>
    <property type="match status" value="1"/>
</dbReference>
<keyword evidence="4" id="KW-1185">Reference proteome</keyword>
<dbReference type="EMBL" id="OX465081">
    <property type="protein sequence ID" value="CAI9286632.1"/>
    <property type="molecule type" value="Genomic_DNA"/>
</dbReference>
<evidence type="ECO:0000256" key="1">
    <source>
        <dbReference type="SAM" id="MobiDB-lite"/>
    </source>
</evidence>
<accession>A0AA36E8Z0</accession>
<dbReference type="FunFam" id="1.10.472.80:FF:000040">
    <property type="entry name" value="TBC1 domain family member 2A"/>
    <property type="match status" value="1"/>
</dbReference>
<dbReference type="InterPro" id="IPR050302">
    <property type="entry name" value="Rab_GAP_TBC_domain"/>
</dbReference>
<dbReference type="GO" id="GO:0005096">
    <property type="term" value="F:GTPase activator activity"/>
    <property type="evidence" value="ECO:0007669"/>
    <property type="project" value="TreeGrafter"/>
</dbReference>
<dbReference type="FunFam" id="1.10.8.270:FF:000016">
    <property type="entry name" value="TBC1 domain family member 2A"/>
    <property type="match status" value="1"/>
</dbReference>
<feature type="compositionally biased region" description="Acidic residues" evidence="1">
    <location>
        <begin position="372"/>
        <end position="387"/>
    </location>
</feature>
<proteinExistence type="predicted"/>
<feature type="region of interest" description="Disordered" evidence="1">
    <location>
        <begin position="353"/>
        <end position="387"/>
    </location>
</feature>
<dbReference type="Gene3D" id="1.10.472.80">
    <property type="entry name" value="Ypt/Rab-GAP domain of gyp1p, domain 3"/>
    <property type="match status" value="1"/>
</dbReference>
<dbReference type="SMART" id="SM00164">
    <property type="entry name" value="TBC"/>
    <property type="match status" value="1"/>
</dbReference>
<dbReference type="SUPFAM" id="SSF47923">
    <property type="entry name" value="Ypt/Rab-GAP domain of gyp1p"/>
    <property type="match status" value="2"/>
</dbReference>
<evidence type="ECO:0000259" key="2">
    <source>
        <dbReference type="PROSITE" id="PS50086"/>
    </source>
</evidence>
<dbReference type="PANTHER" id="PTHR47219">
    <property type="entry name" value="RAB GTPASE-ACTIVATING PROTEIN 1-LIKE"/>
    <property type="match status" value="1"/>
</dbReference>
<dbReference type="PANTHER" id="PTHR47219:SF20">
    <property type="entry name" value="TBC1 DOMAIN FAMILY MEMBER 2B"/>
    <property type="match status" value="1"/>
</dbReference>
<dbReference type="AlphaFoldDB" id="A0AA36E8Z0"/>
<dbReference type="GO" id="GO:0031267">
    <property type="term" value="F:small GTPase binding"/>
    <property type="evidence" value="ECO:0007669"/>
    <property type="project" value="TreeGrafter"/>
</dbReference>
<dbReference type="InterPro" id="IPR008906">
    <property type="entry name" value="HATC_C_dom"/>
</dbReference>
<organism evidence="3 4">
    <name type="scientific">Lactuca saligna</name>
    <name type="common">Willowleaf lettuce</name>
    <dbReference type="NCBI Taxonomy" id="75948"/>
    <lineage>
        <taxon>Eukaryota</taxon>
        <taxon>Viridiplantae</taxon>
        <taxon>Streptophyta</taxon>
        <taxon>Embryophyta</taxon>
        <taxon>Tracheophyta</taxon>
        <taxon>Spermatophyta</taxon>
        <taxon>Magnoliopsida</taxon>
        <taxon>eudicotyledons</taxon>
        <taxon>Gunneridae</taxon>
        <taxon>Pentapetalae</taxon>
        <taxon>asterids</taxon>
        <taxon>campanulids</taxon>
        <taxon>Asterales</taxon>
        <taxon>Asteraceae</taxon>
        <taxon>Cichorioideae</taxon>
        <taxon>Cichorieae</taxon>
        <taxon>Lactucinae</taxon>
        <taxon>Lactuca</taxon>
    </lineage>
</organism>
<protein>
    <recommendedName>
        <fullName evidence="2">Rab-GAP TBC domain-containing protein</fullName>
    </recommendedName>
</protein>
<dbReference type="InterPro" id="IPR007021">
    <property type="entry name" value="DUF659"/>
</dbReference>
<evidence type="ECO:0000313" key="4">
    <source>
        <dbReference type="Proteomes" id="UP001177003"/>
    </source>
</evidence>
<gene>
    <name evidence="3" type="ORF">LSALG_LOCUS26042</name>
</gene>
<dbReference type="SUPFAM" id="SSF53098">
    <property type="entry name" value="Ribonuclease H-like"/>
    <property type="match status" value="1"/>
</dbReference>
<dbReference type="InterPro" id="IPR035969">
    <property type="entry name" value="Rab-GAP_TBC_sf"/>
</dbReference>
<dbReference type="PROSITE" id="PS50086">
    <property type="entry name" value="TBC_RABGAP"/>
    <property type="match status" value="1"/>
</dbReference>
<sequence>MGAAKLLKEKRPSIFWTSCATHTINLMLEGIGALPRFNKILDQAKKLTIFIYAHHKTLAMMRTYTNKREIIRPGVTRFASAFLTLQSLSEKKEQLRHMFSSNEWEECKFSGKPKGIASYKTVTSVQFWSGVTQCLKVFSPLVKVLRMVDADWKPSMGFVYGKIKIAKEEIIKSLSGNEKHYKPIIDIINAKMKGRLDSTLHLTSYLLNPYYHYNDSQLQYDPDVMDAVLEFFDTLFCGDLEKQRQVVTIDLPKYKKKVDRFGCDLAIKHCKVNDVDFDPASWWGLFGGATPNLTKVAMRILSLTSSSSGCERNWSTFEGVHTKKRNRLETSKLNNLVYVQFKYEVDPKTVDEALATDVSQSPRESPRTRELLDEDFESESESDEQVLEEEEYESDGVQIMERLELHSALPTTDHQSLIIHDANNPSIQHYLRSNYQVKGLTFIHLFENLFYFHYSIYIIVVICVHSLKEMYGTQSKRDLSLEIQSQIPILRPSIHARRANITVKFQDLYGFTVEGNVDDANILNEVREKVREQVLVNAITLKKLIRKGIPPVLRPKVWFSLSGAAKKKSTVPDSYYNDLIIAVEGKVTPATKQIDHDLPRTFPGHPWLDTPEGHASLRRVLVGYSFRDSDVGYCQGLNYVAALLLLVMKTEEDAFWMLAVLLENVLVNDCYSSNLTGCHVEQRVFKDLLKKKCPSIYAHLEAIEFDVSLVATEWFLCLFSKSLPSETTLRVWDVLFYEGAKVLFNVALAIFKMKEEELLTTHHVGDVINVIQNTTHHLFDPDDLLTAAFDKVGFMTSTSINISKERKKQEPAVMAELDQRLRRLNSNNVEVDS</sequence>
<dbReference type="Pfam" id="PF00566">
    <property type="entry name" value="RabGAP-TBC"/>
    <property type="match status" value="1"/>
</dbReference>
<name>A0AA36E8Z0_LACSI</name>
<dbReference type="Proteomes" id="UP001177003">
    <property type="component" value="Chromosome 5"/>
</dbReference>
<evidence type="ECO:0000313" key="3">
    <source>
        <dbReference type="EMBL" id="CAI9286632.1"/>
    </source>
</evidence>
<dbReference type="InterPro" id="IPR000195">
    <property type="entry name" value="Rab-GAP-TBC_dom"/>
</dbReference>
<dbReference type="FunFam" id="1.10.10.750:FF:000011">
    <property type="entry name" value="TBC1 domain family member 2B-like"/>
    <property type="match status" value="1"/>
</dbReference>
<dbReference type="Gene3D" id="1.10.8.270">
    <property type="entry name" value="putative rabgap domain of human tbc1 domain family member 14 like domains"/>
    <property type="match status" value="1"/>
</dbReference>
<dbReference type="InterPro" id="IPR012337">
    <property type="entry name" value="RNaseH-like_sf"/>
</dbReference>